<dbReference type="InterPro" id="IPR045247">
    <property type="entry name" value="Oye-like"/>
</dbReference>
<comment type="caution">
    <text evidence="3">The sequence shown here is derived from an EMBL/GenBank/DDBJ whole genome shotgun (WGS) entry which is preliminary data.</text>
</comment>
<dbReference type="SUPFAM" id="SSF51395">
    <property type="entry name" value="FMN-linked oxidoreductases"/>
    <property type="match status" value="1"/>
</dbReference>
<keyword evidence="4" id="KW-1185">Reference proteome</keyword>
<dbReference type="Proteomes" id="UP001595685">
    <property type="component" value="Unassembled WGS sequence"/>
</dbReference>
<name>A0ABV7WKL2_9MICO</name>
<evidence type="ECO:0000256" key="1">
    <source>
        <dbReference type="SAM" id="MobiDB-lite"/>
    </source>
</evidence>
<accession>A0ABV7WKL2</accession>
<feature type="region of interest" description="Disordered" evidence="1">
    <location>
        <begin position="321"/>
        <end position="369"/>
    </location>
</feature>
<dbReference type="Gene3D" id="3.20.20.70">
    <property type="entry name" value="Aldolase class I"/>
    <property type="match status" value="1"/>
</dbReference>
<evidence type="ECO:0000259" key="2">
    <source>
        <dbReference type="Pfam" id="PF00724"/>
    </source>
</evidence>
<reference evidence="4" key="1">
    <citation type="journal article" date="2019" name="Int. J. Syst. Evol. Microbiol.">
        <title>The Global Catalogue of Microorganisms (GCM) 10K type strain sequencing project: providing services to taxonomists for standard genome sequencing and annotation.</title>
        <authorList>
            <consortium name="The Broad Institute Genomics Platform"/>
            <consortium name="The Broad Institute Genome Sequencing Center for Infectious Disease"/>
            <person name="Wu L."/>
            <person name="Ma J."/>
        </authorList>
    </citation>
    <scope>NUCLEOTIDE SEQUENCE [LARGE SCALE GENOMIC DNA]</scope>
    <source>
        <strain evidence="4">NCAIM B.02333</strain>
    </source>
</reference>
<organism evidence="3 4">
    <name type="scientific">Aquipuribacter hungaricus</name>
    <dbReference type="NCBI Taxonomy" id="545624"/>
    <lineage>
        <taxon>Bacteria</taxon>
        <taxon>Bacillati</taxon>
        <taxon>Actinomycetota</taxon>
        <taxon>Actinomycetes</taxon>
        <taxon>Micrococcales</taxon>
        <taxon>Intrasporangiaceae</taxon>
        <taxon>Aquipuribacter</taxon>
    </lineage>
</organism>
<dbReference type="InterPro" id="IPR001155">
    <property type="entry name" value="OxRdtase_FMN_N"/>
</dbReference>
<dbReference type="CDD" id="cd02933">
    <property type="entry name" value="OYE_like_FMN"/>
    <property type="match status" value="1"/>
</dbReference>
<evidence type="ECO:0000313" key="3">
    <source>
        <dbReference type="EMBL" id="MFC3689098.1"/>
    </source>
</evidence>
<dbReference type="PANTHER" id="PTHR22893:SF91">
    <property type="entry name" value="NADPH DEHYDROGENASE 2-RELATED"/>
    <property type="match status" value="1"/>
</dbReference>
<dbReference type="Pfam" id="PF00724">
    <property type="entry name" value="Oxidored_FMN"/>
    <property type="match status" value="1"/>
</dbReference>
<evidence type="ECO:0000313" key="4">
    <source>
        <dbReference type="Proteomes" id="UP001595685"/>
    </source>
</evidence>
<feature type="domain" description="NADH:flavin oxidoreductase/NADH oxidase N-terminal" evidence="2">
    <location>
        <begin position="5"/>
        <end position="332"/>
    </location>
</feature>
<dbReference type="PANTHER" id="PTHR22893">
    <property type="entry name" value="NADH OXIDOREDUCTASE-RELATED"/>
    <property type="match status" value="1"/>
</dbReference>
<dbReference type="InterPro" id="IPR013785">
    <property type="entry name" value="Aldolase_TIM"/>
</dbReference>
<feature type="compositionally biased region" description="Acidic residues" evidence="1">
    <location>
        <begin position="358"/>
        <end position="369"/>
    </location>
</feature>
<dbReference type="RefSeq" id="WP_340295669.1">
    <property type="nucleotide sequence ID" value="NZ_JBBEOI010000276.1"/>
</dbReference>
<proteinExistence type="predicted"/>
<protein>
    <submittedName>
        <fullName evidence="3">Alkene reductase</fullName>
    </submittedName>
</protein>
<dbReference type="EMBL" id="JBHRWW010000007">
    <property type="protein sequence ID" value="MFC3689098.1"/>
    <property type="molecule type" value="Genomic_DNA"/>
</dbReference>
<sequence length="369" mass="38951">MTSPLLDPVRLGSLSLPNRFVMAPLTRTRTTEARVPGAMNAEYYRQRAGAGLIVSEAVAITPEAVGYKWTPGLWSQEQVDGWRTVTDAVHAAGGRIVAQLWHVGRISHSSFHADGLPVSSTDTAADAKSFTEDGYVPTSTPRRLRTDEMPRVVEDYRRATVNAVAAGFDGVEVHAANGYLLEQFLADGVNDRTDGYGGSIENRARLTLEVVDAVVAAAGDPGTVGIRLSLGNGSSGTSDADPAAVLAHLGAGLDRRGLAYVHYVEPVTDDGRRTDLSEALRSTWTGPFVLAQGFTPETGEQAVAEGRADAVAFGKAFIGNPDLPERHRTGAPLADADPSTFYGEGPEGYTSYPAAGEDVAEDVAEDPAA</sequence>
<gene>
    <name evidence="3" type="ORF">ACFOLH_12165</name>
</gene>